<proteinExistence type="predicted"/>
<evidence type="ECO:0000256" key="3">
    <source>
        <dbReference type="ARBA" id="ARBA00022475"/>
    </source>
</evidence>
<dbReference type="EMBL" id="NOII01000002">
    <property type="protein sequence ID" value="OYD58323.1"/>
    <property type="molecule type" value="Genomic_DNA"/>
</dbReference>
<evidence type="ECO:0000256" key="2">
    <source>
        <dbReference type="ARBA" id="ARBA00022448"/>
    </source>
</evidence>
<reference evidence="9 10" key="1">
    <citation type="submission" date="2017-07" db="EMBL/GenBank/DDBJ databases">
        <title>Fictibacillus sp. nov. GDSW-R2A3 Genome sequencing and assembly.</title>
        <authorList>
            <person name="Mayilraj S."/>
        </authorList>
    </citation>
    <scope>NUCLEOTIDE SEQUENCE [LARGE SCALE GENOMIC DNA]</scope>
    <source>
        <strain evidence="9 10">GDSW-R2A3</strain>
    </source>
</reference>
<feature type="transmembrane region" description="Helical" evidence="7">
    <location>
        <begin position="255"/>
        <end position="275"/>
    </location>
</feature>
<keyword evidence="2" id="KW-0813">Transport</keyword>
<evidence type="ECO:0000256" key="5">
    <source>
        <dbReference type="ARBA" id="ARBA00022989"/>
    </source>
</evidence>
<feature type="transmembrane region" description="Helical" evidence="7">
    <location>
        <begin position="346"/>
        <end position="366"/>
    </location>
</feature>
<evidence type="ECO:0000256" key="7">
    <source>
        <dbReference type="SAM" id="Phobius"/>
    </source>
</evidence>
<feature type="transmembrane region" description="Helical" evidence="7">
    <location>
        <begin position="126"/>
        <end position="142"/>
    </location>
</feature>
<dbReference type="InterPro" id="IPR020846">
    <property type="entry name" value="MFS_dom"/>
</dbReference>
<dbReference type="Gene3D" id="1.20.1250.20">
    <property type="entry name" value="MFS general substrate transporter like domains"/>
    <property type="match status" value="2"/>
</dbReference>
<dbReference type="RefSeq" id="WP_094252464.1">
    <property type="nucleotide sequence ID" value="NZ_JBHLXL010000001.1"/>
</dbReference>
<evidence type="ECO:0000256" key="1">
    <source>
        <dbReference type="ARBA" id="ARBA00004651"/>
    </source>
</evidence>
<evidence type="ECO:0000256" key="6">
    <source>
        <dbReference type="ARBA" id="ARBA00023136"/>
    </source>
</evidence>
<feature type="transmembrane region" description="Helical" evidence="7">
    <location>
        <begin position="88"/>
        <end position="114"/>
    </location>
</feature>
<keyword evidence="5 7" id="KW-1133">Transmembrane helix</keyword>
<feature type="transmembrane region" description="Helical" evidence="7">
    <location>
        <begin position="214"/>
        <end position="234"/>
    </location>
</feature>
<dbReference type="Pfam" id="PF12832">
    <property type="entry name" value="MFS_1_like"/>
    <property type="match status" value="1"/>
</dbReference>
<accession>A0A235FBL9</accession>
<dbReference type="Proteomes" id="UP000215059">
    <property type="component" value="Unassembled WGS sequence"/>
</dbReference>
<protein>
    <submittedName>
        <fullName evidence="9">MFS transporter</fullName>
    </submittedName>
</protein>
<feature type="transmembrane region" description="Helical" evidence="7">
    <location>
        <begin position="148"/>
        <end position="166"/>
    </location>
</feature>
<dbReference type="AlphaFoldDB" id="A0A235FBL9"/>
<dbReference type="InterPro" id="IPR024989">
    <property type="entry name" value="MFS_assoc_dom"/>
</dbReference>
<comment type="caution">
    <text evidence="9">The sequence shown here is derived from an EMBL/GenBank/DDBJ whole genome shotgun (WGS) entry which is preliminary data.</text>
</comment>
<evidence type="ECO:0000313" key="9">
    <source>
        <dbReference type="EMBL" id="OYD58323.1"/>
    </source>
</evidence>
<feature type="domain" description="Major facilitator superfamily (MFS) profile" evidence="8">
    <location>
        <begin position="1"/>
        <end position="371"/>
    </location>
</feature>
<keyword evidence="10" id="KW-1185">Reference proteome</keyword>
<feature type="transmembrane region" description="Helical" evidence="7">
    <location>
        <begin position="187"/>
        <end position="208"/>
    </location>
</feature>
<feature type="transmembrane region" description="Helical" evidence="7">
    <location>
        <begin position="63"/>
        <end position="82"/>
    </location>
</feature>
<dbReference type="GO" id="GO:0005886">
    <property type="term" value="C:plasma membrane"/>
    <property type="evidence" value="ECO:0007669"/>
    <property type="project" value="UniProtKB-SubCell"/>
</dbReference>
<dbReference type="GO" id="GO:0015213">
    <property type="term" value="F:uridine transmembrane transporter activity"/>
    <property type="evidence" value="ECO:0007669"/>
    <property type="project" value="TreeGrafter"/>
</dbReference>
<dbReference type="SUPFAM" id="SSF103473">
    <property type="entry name" value="MFS general substrate transporter"/>
    <property type="match status" value="1"/>
</dbReference>
<keyword evidence="3" id="KW-1003">Cell membrane</keyword>
<evidence type="ECO:0000256" key="4">
    <source>
        <dbReference type="ARBA" id="ARBA00022692"/>
    </source>
</evidence>
<dbReference type="PROSITE" id="PS50850">
    <property type="entry name" value="MFS"/>
    <property type="match status" value="1"/>
</dbReference>
<dbReference type="PANTHER" id="PTHR23522">
    <property type="entry name" value="BLL5896 PROTEIN"/>
    <property type="match status" value="1"/>
</dbReference>
<dbReference type="GO" id="GO:0015212">
    <property type="term" value="F:cytidine transmembrane transporter activity"/>
    <property type="evidence" value="ECO:0007669"/>
    <property type="project" value="TreeGrafter"/>
</dbReference>
<keyword evidence="6 7" id="KW-0472">Membrane</keyword>
<organism evidence="9 10">
    <name type="scientific">Fictibacillus aquaticus</name>
    <dbReference type="NCBI Taxonomy" id="2021314"/>
    <lineage>
        <taxon>Bacteria</taxon>
        <taxon>Bacillati</taxon>
        <taxon>Bacillota</taxon>
        <taxon>Bacilli</taxon>
        <taxon>Bacillales</taxon>
        <taxon>Fictibacillaceae</taxon>
        <taxon>Fictibacillus</taxon>
    </lineage>
</organism>
<dbReference type="PANTHER" id="PTHR23522:SF4">
    <property type="entry name" value="NUCLEOSIDE PERMEASE NUPG-RELATED"/>
    <property type="match status" value="1"/>
</dbReference>
<evidence type="ECO:0000259" key="8">
    <source>
        <dbReference type="PROSITE" id="PS50850"/>
    </source>
</evidence>
<dbReference type="OrthoDB" id="1650886at2"/>
<comment type="subcellular location">
    <subcellularLocation>
        <location evidence="1">Cell membrane</location>
        <topology evidence="1">Multi-pass membrane protein</topology>
    </subcellularLocation>
</comment>
<dbReference type="CDD" id="cd17335">
    <property type="entry name" value="MFS_MFSD6"/>
    <property type="match status" value="1"/>
</dbReference>
<evidence type="ECO:0000313" key="10">
    <source>
        <dbReference type="Proteomes" id="UP000215059"/>
    </source>
</evidence>
<dbReference type="InterPro" id="IPR036259">
    <property type="entry name" value="MFS_trans_sf"/>
</dbReference>
<feature type="transmembrane region" description="Helical" evidence="7">
    <location>
        <begin position="281"/>
        <end position="304"/>
    </location>
</feature>
<sequence>MKLYYLLIFFSFGSLFPLLGVYFKDAGLSGTQIGTLLSISPVVMIFAQPLWGVITDYTQRPRLILGISLLLTASFGLVVMLLHEYAMLILLLVVFSFFQSAIVPVSDSILLNYVHRTGREYGNYRLYGAIGFAVSVLIVGKLSEATALTSIFYVFASALFLSLFLVRKMPGENQPLQGNLSAGIKQLVRMPPFVLFLLAVFLVFGPIFANNFYFGFYIQEIGGTLTGVGIAFLLSAGSEAPFMKFAGGAIKKWGIVHIMMFASALSAARWTFYFFEPSLAVVMATTIVQGFSVGLFIPAAMEFLRNHTPPETRATAVALYTAIGNGVGSWFCTLVGGMLIDSYSIFSTYLFFGILSVGGFLIIAVLNKLQQKEQRGVSISVISK</sequence>
<gene>
    <name evidence="9" type="ORF">CGZ90_10300</name>
</gene>
<keyword evidence="4 7" id="KW-0812">Transmembrane</keyword>
<name>A0A235FBL9_9BACL</name>
<feature type="transmembrane region" description="Helical" evidence="7">
    <location>
        <begin position="33"/>
        <end position="51"/>
    </location>
</feature>
<feature type="transmembrane region" description="Helical" evidence="7">
    <location>
        <begin position="316"/>
        <end position="340"/>
    </location>
</feature>